<protein>
    <recommendedName>
        <fullName evidence="3">Carboxymuconolactone decarboxylase-like domain-containing protein</fullName>
    </recommendedName>
</protein>
<dbReference type="PANTHER" id="PTHR34846">
    <property type="entry name" value="4-CARBOXYMUCONOLACTONE DECARBOXYLASE FAMILY PROTEIN (AFU_ORTHOLOGUE AFUA_6G11590)"/>
    <property type="match status" value="1"/>
</dbReference>
<organism evidence="1 2">
    <name type="scientific">Cyphellophora europaea (strain CBS 101466)</name>
    <name type="common">Phialophora europaea</name>
    <dbReference type="NCBI Taxonomy" id="1220924"/>
    <lineage>
        <taxon>Eukaryota</taxon>
        <taxon>Fungi</taxon>
        <taxon>Dikarya</taxon>
        <taxon>Ascomycota</taxon>
        <taxon>Pezizomycotina</taxon>
        <taxon>Eurotiomycetes</taxon>
        <taxon>Chaetothyriomycetidae</taxon>
        <taxon>Chaetothyriales</taxon>
        <taxon>Cyphellophoraceae</taxon>
        <taxon>Cyphellophora</taxon>
    </lineage>
</organism>
<dbReference type="PANTHER" id="PTHR34846:SF11">
    <property type="entry name" value="4-CARBOXYMUCONOLACTONE DECARBOXYLASE FAMILY PROTEIN (AFU_ORTHOLOGUE AFUA_6G11590)"/>
    <property type="match status" value="1"/>
</dbReference>
<name>W2RSB2_CYPE1</name>
<dbReference type="HOGENOM" id="CLU_082760_2_0_1"/>
<dbReference type="OrthoDB" id="9998495at2759"/>
<sequence>MRLDYVPNPPTNLSEADAAVLERVKARRGPNGLIPLDLTLLHSPAVTDGWNALLGAIRTKTTLSASIREIAICRPALLNAAWFEWNAHAPILLSAPDFTEAKLDIVKQLHPTTQGDLSDQEWAVLLYADEMTRHVKVDDKTFQRLRTVGFNEQEVVEITATVASYNMVSRFLVALDVGEQNAKKPEWAADVTNP</sequence>
<evidence type="ECO:0000313" key="1">
    <source>
        <dbReference type="EMBL" id="ETN39205.1"/>
    </source>
</evidence>
<dbReference type="STRING" id="1220924.W2RSB2"/>
<dbReference type="InParanoid" id="W2RSB2"/>
<dbReference type="AlphaFoldDB" id="W2RSB2"/>
<reference evidence="1 2" key="1">
    <citation type="submission" date="2013-03" db="EMBL/GenBank/DDBJ databases">
        <title>The Genome Sequence of Phialophora europaea CBS 101466.</title>
        <authorList>
            <consortium name="The Broad Institute Genomics Platform"/>
            <person name="Cuomo C."/>
            <person name="de Hoog S."/>
            <person name="Gorbushina A."/>
            <person name="Walker B."/>
            <person name="Young S.K."/>
            <person name="Zeng Q."/>
            <person name="Gargeya S."/>
            <person name="Fitzgerald M."/>
            <person name="Haas B."/>
            <person name="Abouelleil A."/>
            <person name="Allen A.W."/>
            <person name="Alvarado L."/>
            <person name="Arachchi H.M."/>
            <person name="Berlin A.M."/>
            <person name="Chapman S.B."/>
            <person name="Gainer-Dewar J."/>
            <person name="Goldberg J."/>
            <person name="Griggs A."/>
            <person name="Gujja S."/>
            <person name="Hansen M."/>
            <person name="Howarth C."/>
            <person name="Imamovic A."/>
            <person name="Ireland A."/>
            <person name="Larimer J."/>
            <person name="McCowan C."/>
            <person name="Murphy C."/>
            <person name="Pearson M."/>
            <person name="Poon T.W."/>
            <person name="Priest M."/>
            <person name="Roberts A."/>
            <person name="Saif S."/>
            <person name="Shea T."/>
            <person name="Sisk P."/>
            <person name="Sykes S."/>
            <person name="Wortman J."/>
            <person name="Nusbaum C."/>
            <person name="Birren B."/>
        </authorList>
    </citation>
    <scope>NUCLEOTIDE SEQUENCE [LARGE SCALE GENOMIC DNA]</scope>
    <source>
        <strain evidence="1 2">CBS 101466</strain>
    </source>
</reference>
<dbReference type="EMBL" id="KB822721">
    <property type="protein sequence ID" value="ETN39205.1"/>
    <property type="molecule type" value="Genomic_DNA"/>
</dbReference>
<proteinExistence type="predicted"/>
<keyword evidence="2" id="KW-1185">Reference proteome</keyword>
<gene>
    <name evidence="1" type="ORF">HMPREF1541_05428</name>
</gene>
<dbReference type="RefSeq" id="XP_008717990.1">
    <property type="nucleotide sequence ID" value="XM_008719768.1"/>
</dbReference>
<dbReference type="VEuPathDB" id="FungiDB:HMPREF1541_05428"/>
<dbReference type="InterPro" id="IPR029032">
    <property type="entry name" value="AhpD-like"/>
</dbReference>
<dbReference type="Proteomes" id="UP000030752">
    <property type="component" value="Unassembled WGS sequence"/>
</dbReference>
<dbReference type="Gene3D" id="1.20.1290.10">
    <property type="entry name" value="AhpD-like"/>
    <property type="match status" value="1"/>
</dbReference>
<dbReference type="SUPFAM" id="SSF69118">
    <property type="entry name" value="AhpD-like"/>
    <property type="match status" value="1"/>
</dbReference>
<evidence type="ECO:0008006" key="3">
    <source>
        <dbReference type="Google" id="ProtNLM"/>
    </source>
</evidence>
<evidence type="ECO:0000313" key="2">
    <source>
        <dbReference type="Proteomes" id="UP000030752"/>
    </source>
</evidence>
<accession>W2RSB2</accession>
<dbReference type="eggNOG" id="ENOG502RZ3K">
    <property type="taxonomic scope" value="Eukaryota"/>
</dbReference>
<dbReference type="GeneID" id="19972767"/>